<feature type="chain" id="PRO_5033019281" evidence="1">
    <location>
        <begin position="26"/>
        <end position="140"/>
    </location>
</feature>
<dbReference type="PROSITE" id="PS51257">
    <property type="entry name" value="PROKAR_LIPOPROTEIN"/>
    <property type="match status" value="1"/>
</dbReference>
<feature type="signal peptide" evidence="1">
    <location>
        <begin position="1"/>
        <end position="25"/>
    </location>
</feature>
<sequence>MKRLLTSVLLLTAVGLAGCAGSQPAANPNLYWTTQKAAQPAQTGSPVQMKVASMLSFMAQLSNANANKAADTKSYGDDVQKLWNDIANDVKAQSPSDYEKINGLITSTIPMALDPKDRAALAKSSDELSKALKELQGKLK</sequence>
<protein>
    <submittedName>
        <fullName evidence="2">Uncharacterized protein</fullName>
    </submittedName>
</protein>
<keyword evidence="3" id="KW-1185">Reference proteome</keyword>
<proteinExistence type="predicted"/>
<name>A0A7I8DD26_9BACL</name>
<evidence type="ECO:0000313" key="3">
    <source>
        <dbReference type="Proteomes" id="UP000593802"/>
    </source>
</evidence>
<dbReference type="Proteomes" id="UP000593802">
    <property type="component" value="Chromosome"/>
</dbReference>
<accession>A0A7I8DD26</accession>
<dbReference type="KEGG" id="eff:skT53_29900"/>
<dbReference type="EMBL" id="AP023366">
    <property type="protein sequence ID" value="BCJ88005.1"/>
    <property type="molecule type" value="Genomic_DNA"/>
</dbReference>
<organism evidence="2 3">
    <name type="scientific">Effusibacillus dendaii</name>
    <dbReference type="NCBI Taxonomy" id="2743772"/>
    <lineage>
        <taxon>Bacteria</taxon>
        <taxon>Bacillati</taxon>
        <taxon>Bacillota</taxon>
        <taxon>Bacilli</taxon>
        <taxon>Bacillales</taxon>
        <taxon>Alicyclobacillaceae</taxon>
        <taxon>Effusibacillus</taxon>
    </lineage>
</organism>
<dbReference type="RefSeq" id="WP_200758594.1">
    <property type="nucleotide sequence ID" value="NZ_AP023366.1"/>
</dbReference>
<keyword evidence="1" id="KW-0732">Signal</keyword>
<evidence type="ECO:0000256" key="1">
    <source>
        <dbReference type="SAM" id="SignalP"/>
    </source>
</evidence>
<dbReference type="AlphaFoldDB" id="A0A7I8DD26"/>
<gene>
    <name evidence="2" type="ORF">skT53_29900</name>
</gene>
<evidence type="ECO:0000313" key="2">
    <source>
        <dbReference type="EMBL" id="BCJ88005.1"/>
    </source>
</evidence>
<reference evidence="2 3" key="1">
    <citation type="submission" date="2020-08" db="EMBL/GenBank/DDBJ databases">
        <title>Complete Genome Sequence of Effusibacillus dendaii Strain skT53, Isolated from Farmland soil.</title>
        <authorList>
            <person name="Konishi T."/>
            <person name="Kawasaki H."/>
        </authorList>
    </citation>
    <scope>NUCLEOTIDE SEQUENCE [LARGE SCALE GENOMIC DNA]</scope>
    <source>
        <strain evidence="3">skT53</strain>
    </source>
</reference>